<dbReference type="InterPro" id="IPR011006">
    <property type="entry name" value="CheY-like_superfamily"/>
</dbReference>
<evidence type="ECO:0000259" key="3">
    <source>
        <dbReference type="PROSITE" id="PS50110"/>
    </source>
</evidence>
<dbReference type="InterPro" id="IPR050595">
    <property type="entry name" value="Bact_response_regulator"/>
</dbReference>
<evidence type="ECO:0000313" key="5">
    <source>
        <dbReference type="Proteomes" id="UP001596958"/>
    </source>
</evidence>
<dbReference type="Proteomes" id="UP001596958">
    <property type="component" value="Unassembled WGS sequence"/>
</dbReference>
<gene>
    <name evidence="4" type="ORF">ACFQZS_08195</name>
</gene>
<feature type="modified residue" description="4-aspartylphosphate" evidence="2">
    <location>
        <position position="52"/>
    </location>
</feature>
<organism evidence="4 5">
    <name type="scientific">Mucilaginibacter calamicampi</name>
    <dbReference type="NCBI Taxonomy" id="1302352"/>
    <lineage>
        <taxon>Bacteria</taxon>
        <taxon>Pseudomonadati</taxon>
        <taxon>Bacteroidota</taxon>
        <taxon>Sphingobacteriia</taxon>
        <taxon>Sphingobacteriales</taxon>
        <taxon>Sphingobacteriaceae</taxon>
        <taxon>Mucilaginibacter</taxon>
    </lineage>
</organism>
<dbReference type="Gene3D" id="3.40.50.2300">
    <property type="match status" value="1"/>
</dbReference>
<keyword evidence="5" id="KW-1185">Reference proteome</keyword>
<evidence type="ECO:0000256" key="1">
    <source>
        <dbReference type="ARBA" id="ARBA00022553"/>
    </source>
</evidence>
<dbReference type="PANTHER" id="PTHR44591">
    <property type="entry name" value="STRESS RESPONSE REGULATOR PROTEIN 1"/>
    <property type="match status" value="1"/>
</dbReference>
<comment type="caution">
    <text evidence="4">The sequence shown here is derived from an EMBL/GenBank/DDBJ whole genome shotgun (WGS) entry which is preliminary data.</text>
</comment>
<name>A0ABW2YXJ8_9SPHI</name>
<dbReference type="RefSeq" id="WP_377099085.1">
    <property type="nucleotide sequence ID" value="NZ_JBHTHU010000005.1"/>
</dbReference>
<reference evidence="5" key="1">
    <citation type="journal article" date="2019" name="Int. J. Syst. Evol. Microbiol.">
        <title>The Global Catalogue of Microorganisms (GCM) 10K type strain sequencing project: providing services to taxonomists for standard genome sequencing and annotation.</title>
        <authorList>
            <consortium name="The Broad Institute Genomics Platform"/>
            <consortium name="The Broad Institute Genome Sequencing Center for Infectious Disease"/>
            <person name="Wu L."/>
            <person name="Ma J."/>
        </authorList>
    </citation>
    <scope>NUCLEOTIDE SEQUENCE [LARGE SCALE GENOMIC DNA]</scope>
    <source>
        <strain evidence="5">CCUG 63418</strain>
    </source>
</reference>
<sequence>MKRILVVDDDKDILEIIQFILDDSGYTVETLTDGHFLFDKVRAFKPNLIILDIMLGNMDGRELCRDLKTNLETHAIPVIMISASHALKDINSPNCQPDAFVAKPFDIDALLSCVQRQIVA</sequence>
<evidence type="ECO:0000256" key="2">
    <source>
        <dbReference type="PROSITE-ProRule" id="PRU00169"/>
    </source>
</evidence>
<dbReference type="PROSITE" id="PS50110">
    <property type="entry name" value="RESPONSE_REGULATORY"/>
    <property type="match status" value="1"/>
</dbReference>
<evidence type="ECO:0000313" key="4">
    <source>
        <dbReference type="EMBL" id="MFD0750117.1"/>
    </source>
</evidence>
<dbReference type="SMART" id="SM00448">
    <property type="entry name" value="REC"/>
    <property type="match status" value="1"/>
</dbReference>
<feature type="domain" description="Response regulatory" evidence="3">
    <location>
        <begin position="3"/>
        <end position="118"/>
    </location>
</feature>
<protein>
    <submittedName>
        <fullName evidence="4">Response regulator transcription factor</fullName>
    </submittedName>
</protein>
<dbReference type="EMBL" id="JBHTHU010000005">
    <property type="protein sequence ID" value="MFD0750117.1"/>
    <property type="molecule type" value="Genomic_DNA"/>
</dbReference>
<dbReference type="PANTHER" id="PTHR44591:SF3">
    <property type="entry name" value="RESPONSE REGULATORY DOMAIN-CONTAINING PROTEIN"/>
    <property type="match status" value="1"/>
</dbReference>
<dbReference type="InterPro" id="IPR001789">
    <property type="entry name" value="Sig_transdc_resp-reg_receiver"/>
</dbReference>
<proteinExistence type="predicted"/>
<keyword evidence="1 2" id="KW-0597">Phosphoprotein</keyword>
<dbReference type="SUPFAM" id="SSF52172">
    <property type="entry name" value="CheY-like"/>
    <property type="match status" value="1"/>
</dbReference>
<accession>A0ABW2YXJ8</accession>
<dbReference type="Pfam" id="PF00072">
    <property type="entry name" value="Response_reg"/>
    <property type="match status" value="1"/>
</dbReference>